<protein>
    <submittedName>
        <fullName evidence="7">SulP family inorganic anion transporter</fullName>
    </submittedName>
</protein>
<dbReference type="PROSITE" id="PS50801">
    <property type="entry name" value="STAS"/>
    <property type="match status" value="1"/>
</dbReference>
<dbReference type="AlphaFoldDB" id="A0A516KI01"/>
<dbReference type="Proteomes" id="UP000315215">
    <property type="component" value="Chromosome"/>
</dbReference>
<dbReference type="InterPro" id="IPR018045">
    <property type="entry name" value="S04_transporter_CS"/>
</dbReference>
<accession>A0A516KI01</accession>
<keyword evidence="3 5" id="KW-1133">Transmembrane helix</keyword>
<feature type="transmembrane region" description="Helical" evidence="5">
    <location>
        <begin position="260"/>
        <end position="283"/>
    </location>
</feature>
<dbReference type="RefSeq" id="WP_143895154.1">
    <property type="nucleotide sequence ID" value="NZ_CP041666.1"/>
</dbReference>
<dbReference type="InterPro" id="IPR052706">
    <property type="entry name" value="Membrane-Transporter-like"/>
</dbReference>
<name>A0A516KI01_9BACI</name>
<evidence type="ECO:0000256" key="2">
    <source>
        <dbReference type="ARBA" id="ARBA00022692"/>
    </source>
</evidence>
<dbReference type="InterPro" id="IPR011547">
    <property type="entry name" value="SLC26A/SulP_dom"/>
</dbReference>
<sequence length="490" mass="52460">MNISTMKQDWLGNIRGDILAGIVVALALIPEAIAFSIIAGVSPMVGLYASFCIAVVISFFGGRPAMISAATGAMALVMGDLVADYGLQYLLAATILTGILQVSYGFFKVARLMKFIPRSVMIGFVNALAILIFMSQLPHFAGESWHMYAMVAGSLAIIYLFPFVTKIIPAPLVAIIAITVVAMLTGSGVRTVGDMGELSQTLPMFLLPDIPLTFETLQIIFPTALALSVIGLLESFLTAQIVDDMTDSDSNKNREAKGQGIANVVAGFFGGMAGCAMIGQSVINVKSGARGRLSTFVAGVFLMLLIVVFNDILVQIPMAALVGVMIMVSIGTFDWSSVTNLHLMPRTDAIVMVVTVTAVVLTHDLSIGVLIGVLLSAIFFASKISKVEVIGIQAQGSRKKVYKVKGQLFFASVTDFVSSFDFKEDIDEMELDLTGTHLWDDSAVGAIDKVVLKYKENQTEVTVVGLNKESSSLVERRAVYDKPSKKIASH</sequence>
<feature type="transmembrane region" description="Helical" evidence="5">
    <location>
        <begin position="18"/>
        <end position="38"/>
    </location>
</feature>
<feature type="transmembrane region" description="Helical" evidence="5">
    <location>
        <begin position="316"/>
        <end position="338"/>
    </location>
</feature>
<keyword evidence="8" id="KW-1185">Reference proteome</keyword>
<dbReference type="KEGG" id="aqt:FN924_12980"/>
<feature type="transmembrane region" description="Helical" evidence="5">
    <location>
        <begin position="350"/>
        <end position="380"/>
    </location>
</feature>
<evidence type="ECO:0000259" key="6">
    <source>
        <dbReference type="PROSITE" id="PS50801"/>
    </source>
</evidence>
<feature type="transmembrane region" description="Helical" evidence="5">
    <location>
        <begin position="219"/>
        <end position="239"/>
    </location>
</feature>
<proteinExistence type="predicted"/>
<feature type="transmembrane region" description="Helical" evidence="5">
    <location>
        <begin position="171"/>
        <end position="189"/>
    </location>
</feature>
<comment type="subcellular location">
    <subcellularLocation>
        <location evidence="1">Membrane</location>
        <topology evidence="1">Multi-pass membrane protein</topology>
    </subcellularLocation>
</comment>
<evidence type="ECO:0000313" key="8">
    <source>
        <dbReference type="Proteomes" id="UP000315215"/>
    </source>
</evidence>
<dbReference type="CDD" id="cd07042">
    <property type="entry name" value="STAS_SulP_like_sulfate_transporter"/>
    <property type="match status" value="1"/>
</dbReference>
<evidence type="ECO:0000256" key="3">
    <source>
        <dbReference type="ARBA" id="ARBA00022989"/>
    </source>
</evidence>
<gene>
    <name evidence="7" type="ORF">FN924_12980</name>
</gene>
<dbReference type="InterPro" id="IPR036513">
    <property type="entry name" value="STAS_dom_sf"/>
</dbReference>
<dbReference type="PROSITE" id="PS01130">
    <property type="entry name" value="SLC26A"/>
    <property type="match status" value="1"/>
</dbReference>
<dbReference type="Gene3D" id="3.30.750.24">
    <property type="entry name" value="STAS domain"/>
    <property type="match status" value="1"/>
</dbReference>
<organism evidence="7 8">
    <name type="scientific">Radiobacillus deserti</name>
    <dbReference type="NCBI Taxonomy" id="2594883"/>
    <lineage>
        <taxon>Bacteria</taxon>
        <taxon>Bacillati</taxon>
        <taxon>Bacillota</taxon>
        <taxon>Bacilli</taxon>
        <taxon>Bacillales</taxon>
        <taxon>Bacillaceae</taxon>
        <taxon>Radiobacillus</taxon>
    </lineage>
</organism>
<dbReference type="Pfam" id="PF00916">
    <property type="entry name" value="Sulfate_transp"/>
    <property type="match status" value="1"/>
</dbReference>
<evidence type="ECO:0000256" key="5">
    <source>
        <dbReference type="SAM" id="Phobius"/>
    </source>
</evidence>
<evidence type="ECO:0000256" key="4">
    <source>
        <dbReference type="ARBA" id="ARBA00023136"/>
    </source>
</evidence>
<dbReference type="GO" id="GO:0016020">
    <property type="term" value="C:membrane"/>
    <property type="evidence" value="ECO:0007669"/>
    <property type="project" value="UniProtKB-SubCell"/>
</dbReference>
<feature type="transmembrane region" description="Helical" evidence="5">
    <location>
        <begin position="289"/>
        <end position="309"/>
    </location>
</feature>
<feature type="transmembrane region" description="Helical" evidence="5">
    <location>
        <begin position="145"/>
        <end position="164"/>
    </location>
</feature>
<feature type="transmembrane region" description="Helical" evidence="5">
    <location>
        <begin position="86"/>
        <end position="107"/>
    </location>
</feature>
<dbReference type="GO" id="GO:0008271">
    <property type="term" value="F:secondary active sulfate transmembrane transporter activity"/>
    <property type="evidence" value="ECO:0007669"/>
    <property type="project" value="InterPro"/>
</dbReference>
<dbReference type="SUPFAM" id="SSF52091">
    <property type="entry name" value="SpoIIaa-like"/>
    <property type="match status" value="1"/>
</dbReference>
<dbReference type="PANTHER" id="PTHR43310">
    <property type="entry name" value="SULFATE TRANSPORTER YBAR-RELATED"/>
    <property type="match status" value="1"/>
</dbReference>
<evidence type="ECO:0000313" key="7">
    <source>
        <dbReference type="EMBL" id="QDP41025.1"/>
    </source>
</evidence>
<feature type="domain" description="STAS" evidence="6">
    <location>
        <begin position="401"/>
        <end position="490"/>
    </location>
</feature>
<evidence type="ECO:0000256" key="1">
    <source>
        <dbReference type="ARBA" id="ARBA00004141"/>
    </source>
</evidence>
<keyword evidence="2 5" id="KW-0812">Transmembrane</keyword>
<feature type="transmembrane region" description="Helical" evidence="5">
    <location>
        <begin position="45"/>
        <end position="66"/>
    </location>
</feature>
<dbReference type="OrthoDB" id="9771198at2"/>
<dbReference type="Pfam" id="PF01740">
    <property type="entry name" value="STAS"/>
    <property type="match status" value="1"/>
</dbReference>
<dbReference type="EMBL" id="CP041666">
    <property type="protein sequence ID" value="QDP41025.1"/>
    <property type="molecule type" value="Genomic_DNA"/>
</dbReference>
<dbReference type="PANTHER" id="PTHR43310:SF1">
    <property type="entry name" value="SULFATE TRANSPORTER YBAR-RELATED"/>
    <property type="match status" value="1"/>
</dbReference>
<keyword evidence="4 5" id="KW-0472">Membrane</keyword>
<reference evidence="7 8" key="1">
    <citation type="submission" date="2019-07" db="EMBL/GenBank/DDBJ databases">
        <authorList>
            <person name="Li J."/>
        </authorList>
    </citation>
    <scope>NUCLEOTIDE SEQUENCE [LARGE SCALE GENOMIC DNA]</scope>
    <source>
        <strain evidence="7 8">TKL69</strain>
    </source>
</reference>
<dbReference type="InterPro" id="IPR002645">
    <property type="entry name" value="STAS_dom"/>
</dbReference>
<feature type="transmembrane region" description="Helical" evidence="5">
    <location>
        <begin position="119"/>
        <end position="139"/>
    </location>
</feature>